<feature type="domain" description="DNA methylase N-4/N-6" evidence="3">
    <location>
        <begin position="2"/>
        <end position="50"/>
    </location>
</feature>
<dbReference type="Pfam" id="PF01555">
    <property type="entry name" value="N6_N4_Mtase"/>
    <property type="match status" value="1"/>
</dbReference>
<reference evidence="4" key="1">
    <citation type="journal article" date="2014" name="Front. Microbiol.">
        <title>High frequency of phylogenetically diverse reductive dehalogenase-homologous genes in deep subseafloor sedimentary metagenomes.</title>
        <authorList>
            <person name="Kawai M."/>
            <person name="Futagami T."/>
            <person name="Toyoda A."/>
            <person name="Takaki Y."/>
            <person name="Nishi S."/>
            <person name="Hori S."/>
            <person name="Arai W."/>
            <person name="Tsubouchi T."/>
            <person name="Morono Y."/>
            <person name="Uchiyama I."/>
            <person name="Ito T."/>
            <person name="Fujiyama A."/>
            <person name="Inagaki F."/>
            <person name="Takami H."/>
        </authorList>
    </citation>
    <scope>NUCLEOTIDE SEQUENCE</scope>
    <source>
        <strain evidence="4">Expedition CK06-06</strain>
    </source>
</reference>
<dbReference type="GO" id="GO:0003677">
    <property type="term" value="F:DNA binding"/>
    <property type="evidence" value="ECO:0007669"/>
    <property type="project" value="InterPro"/>
</dbReference>
<dbReference type="InterPro" id="IPR029063">
    <property type="entry name" value="SAM-dependent_MTases_sf"/>
</dbReference>
<dbReference type="SUPFAM" id="SSF53335">
    <property type="entry name" value="S-adenosyl-L-methionine-dependent methyltransferases"/>
    <property type="match status" value="1"/>
</dbReference>
<dbReference type="EMBL" id="BARS01051434">
    <property type="protein sequence ID" value="GAG45361.1"/>
    <property type="molecule type" value="Genomic_DNA"/>
</dbReference>
<comment type="caution">
    <text evidence="4">The sequence shown here is derived from an EMBL/GenBank/DDBJ whole genome shotgun (WGS) entry which is preliminary data.</text>
</comment>
<dbReference type="InterPro" id="IPR001091">
    <property type="entry name" value="RM_Methyltransferase"/>
</dbReference>
<dbReference type="AlphaFoldDB" id="X0ZAC4"/>
<keyword evidence="1" id="KW-0489">Methyltransferase</keyword>
<protein>
    <recommendedName>
        <fullName evidence="3">DNA methylase N-4/N-6 domain-containing protein</fullName>
    </recommendedName>
</protein>
<gene>
    <name evidence="4" type="ORF">S01H1_76615</name>
</gene>
<dbReference type="InterPro" id="IPR002941">
    <property type="entry name" value="DNA_methylase_N4/N6"/>
</dbReference>
<keyword evidence="2" id="KW-0808">Transferase</keyword>
<name>X0ZAC4_9ZZZZ</name>
<evidence type="ECO:0000313" key="4">
    <source>
        <dbReference type="EMBL" id="GAG45361.1"/>
    </source>
</evidence>
<dbReference type="Gene3D" id="3.40.50.150">
    <property type="entry name" value="Vaccinia Virus protein VP39"/>
    <property type="match status" value="1"/>
</dbReference>
<dbReference type="GO" id="GO:0008170">
    <property type="term" value="F:N-methyltransferase activity"/>
    <property type="evidence" value="ECO:0007669"/>
    <property type="project" value="InterPro"/>
</dbReference>
<accession>X0ZAC4</accession>
<sequence>MRWLVRLVCPRGSVILDPFAGSFTTAIAAYEEGCSCIVIEKEPDYFEIGKARLAHARRQRRLF</sequence>
<proteinExistence type="predicted"/>
<evidence type="ECO:0000259" key="3">
    <source>
        <dbReference type="Pfam" id="PF01555"/>
    </source>
</evidence>
<dbReference type="PRINTS" id="PR00508">
    <property type="entry name" value="S21N4MTFRASE"/>
</dbReference>
<evidence type="ECO:0000256" key="1">
    <source>
        <dbReference type="ARBA" id="ARBA00022603"/>
    </source>
</evidence>
<dbReference type="GO" id="GO:0032259">
    <property type="term" value="P:methylation"/>
    <property type="evidence" value="ECO:0007669"/>
    <property type="project" value="UniProtKB-KW"/>
</dbReference>
<organism evidence="4">
    <name type="scientific">marine sediment metagenome</name>
    <dbReference type="NCBI Taxonomy" id="412755"/>
    <lineage>
        <taxon>unclassified sequences</taxon>
        <taxon>metagenomes</taxon>
        <taxon>ecological metagenomes</taxon>
    </lineage>
</organism>
<evidence type="ECO:0000256" key="2">
    <source>
        <dbReference type="ARBA" id="ARBA00022679"/>
    </source>
</evidence>